<name>A0A0G0TS99_9BACT</name>
<comment type="caution">
    <text evidence="1">The sequence shown here is derived from an EMBL/GenBank/DDBJ whole genome shotgun (WGS) entry which is preliminary data.</text>
</comment>
<dbReference type="AlphaFoldDB" id="A0A0G0TS99"/>
<proteinExistence type="predicted"/>
<reference evidence="1 2" key="1">
    <citation type="journal article" date="2015" name="Nature">
        <title>rRNA introns, odd ribosomes, and small enigmatic genomes across a large radiation of phyla.</title>
        <authorList>
            <person name="Brown C.T."/>
            <person name="Hug L.A."/>
            <person name="Thomas B.C."/>
            <person name="Sharon I."/>
            <person name="Castelle C.J."/>
            <person name="Singh A."/>
            <person name="Wilkins M.J."/>
            <person name="Williams K.H."/>
            <person name="Banfield J.F."/>
        </authorList>
    </citation>
    <scope>NUCLEOTIDE SEQUENCE [LARGE SCALE GENOMIC DNA]</scope>
</reference>
<dbReference type="EMBL" id="LBZW01000001">
    <property type="protein sequence ID" value="KKR79884.1"/>
    <property type="molecule type" value="Genomic_DNA"/>
</dbReference>
<organism evidence="1 2">
    <name type="scientific">Candidatus Nomurabacteria bacterium GW2011_GWA2_40_9</name>
    <dbReference type="NCBI Taxonomy" id="1618734"/>
    <lineage>
        <taxon>Bacteria</taxon>
        <taxon>Candidatus Nomuraibacteriota</taxon>
    </lineage>
</organism>
<accession>A0A0G0TS99</accession>
<evidence type="ECO:0000313" key="2">
    <source>
        <dbReference type="Proteomes" id="UP000034749"/>
    </source>
</evidence>
<protein>
    <recommendedName>
        <fullName evidence="3">Cell division protein FtsA</fullName>
    </recommendedName>
</protein>
<dbReference type="Proteomes" id="UP000034749">
    <property type="component" value="Unassembled WGS sequence"/>
</dbReference>
<evidence type="ECO:0008006" key="3">
    <source>
        <dbReference type="Google" id="ProtNLM"/>
    </source>
</evidence>
<dbReference type="Gene3D" id="3.30.420.40">
    <property type="match status" value="1"/>
</dbReference>
<gene>
    <name evidence="1" type="ORF">UU24_C0001G0043</name>
</gene>
<evidence type="ECO:0000313" key="1">
    <source>
        <dbReference type="EMBL" id="KKR79884.1"/>
    </source>
</evidence>
<sequence>MASSKNNGELVLVFDIGSSSVGGALFYMGKRDIPKIVFSMREPIPIEEELDIDRFLFLTLKALKLVAGTICMKGYGAPKRIFCILSSPWYASQIRIVRLEKETPFTFTNKLADELIQKEIIITEEEYLVKNERTENKVRPIELKNMKTILNGYATPTPLNQKAKVLEMNIFVSMSGDNILNKIEESIQQNFHGPTIKFSSFMMASFTVARDVFVNQDNFLLINIGGEVTDIAMIKKDVLRESVSYPAGSNFIVRGVANQLKCNIDEAKSYVSMYKEGHIEANILKKIDPVMAKLKTQWLKKFQESLSNITNDISIPATIFITVDPSLADFFSDIIKTEEFNQYSLTESKFRVFFLSTQALHGIVVFDTDTNRDVFLIIEAIYINNFLS</sequence>